<comment type="subcellular location">
    <subcellularLocation>
        <location evidence="1 11">Nucleus</location>
    </subcellularLocation>
</comment>
<dbReference type="FunFam" id="3.40.50.150:FF:000033">
    <property type="entry name" value="Histone-lysine N-methyltransferase, H3 lysine-79 specific"/>
    <property type="match status" value="1"/>
</dbReference>
<name>A0AAV3Y2X5_9GAST</name>
<feature type="compositionally biased region" description="Gly residues" evidence="13">
    <location>
        <begin position="535"/>
        <end position="548"/>
    </location>
</feature>
<dbReference type="GO" id="GO:0140956">
    <property type="term" value="F:histone H3K79 trimethyltransferase activity"/>
    <property type="evidence" value="ECO:0007669"/>
    <property type="project" value="UniProtKB-EC"/>
</dbReference>
<evidence type="ECO:0000256" key="13">
    <source>
        <dbReference type="SAM" id="MobiDB-lite"/>
    </source>
</evidence>
<evidence type="ECO:0000256" key="2">
    <source>
        <dbReference type="ARBA" id="ARBA00012190"/>
    </source>
</evidence>
<evidence type="ECO:0000313" key="15">
    <source>
        <dbReference type="EMBL" id="GFN77086.1"/>
    </source>
</evidence>
<feature type="compositionally biased region" description="Low complexity" evidence="13">
    <location>
        <begin position="549"/>
        <end position="558"/>
    </location>
</feature>
<dbReference type="PANTHER" id="PTHR21451:SF0">
    <property type="entry name" value="HISTONE-LYSINE N-METHYLTRANSFERASE, H3 LYSINE-79 SPECIFIC"/>
    <property type="match status" value="1"/>
</dbReference>
<gene>
    <name evidence="15" type="ORF">PoB_000359200</name>
</gene>
<proteinExistence type="inferred from homology"/>
<evidence type="ECO:0000256" key="12">
    <source>
        <dbReference type="SAM" id="Coils"/>
    </source>
</evidence>
<dbReference type="SUPFAM" id="SSF53335">
    <property type="entry name" value="S-adenosyl-L-methionine-dependent methyltransferases"/>
    <property type="match status" value="1"/>
</dbReference>
<keyword evidence="16" id="KW-1185">Reference proteome</keyword>
<evidence type="ECO:0000256" key="1">
    <source>
        <dbReference type="ARBA" id="ARBA00004123"/>
    </source>
</evidence>
<accession>A0AAV3Y2X5</accession>
<dbReference type="Proteomes" id="UP000735302">
    <property type="component" value="Unassembled WGS sequence"/>
</dbReference>
<dbReference type="GO" id="GO:0005634">
    <property type="term" value="C:nucleus"/>
    <property type="evidence" value="ECO:0007669"/>
    <property type="project" value="UniProtKB-SubCell"/>
</dbReference>
<evidence type="ECO:0000256" key="7">
    <source>
        <dbReference type="ARBA" id="ARBA00022853"/>
    </source>
</evidence>
<reference evidence="15 16" key="1">
    <citation type="journal article" date="2021" name="Elife">
        <title>Chloroplast acquisition without the gene transfer in kleptoplastic sea slugs, Plakobranchus ocellatus.</title>
        <authorList>
            <person name="Maeda T."/>
            <person name="Takahashi S."/>
            <person name="Yoshida T."/>
            <person name="Shimamura S."/>
            <person name="Takaki Y."/>
            <person name="Nagai Y."/>
            <person name="Toyoda A."/>
            <person name="Suzuki Y."/>
            <person name="Arimoto A."/>
            <person name="Ishii H."/>
            <person name="Satoh N."/>
            <person name="Nishiyama T."/>
            <person name="Hasebe M."/>
            <person name="Maruyama T."/>
            <person name="Minagawa J."/>
            <person name="Obokata J."/>
            <person name="Shigenobu S."/>
        </authorList>
    </citation>
    <scope>NUCLEOTIDE SEQUENCE [LARGE SCALE GENOMIC DNA]</scope>
</reference>
<evidence type="ECO:0000256" key="9">
    <source>
        <dbReference type="ARBA" id="ARBA00029821"/>
    </source>
</evidence>
<keyword evidence="12" id="KW-0175">Coiled coil</keyword>
<evidence type="ECO:0000256" key="3">
    <source>
        <dbReference type="ARBA" id="ARBA00020987"/>
    </source>
</evidence>
<sequence>MAGLKPATEPLQISGEGKEGPEEVVDTIRLVCEDFPELTTPLATRILKQGEDVSNYDYEQTKGLCDRYNKAIDSIRQLIKGSPRLKQLSKKASRKQLKHILQQCYNQSVKDPEKLNHYEPFSPEVYGETSFELVEQMIKSVKFSDSDYFIDLGSGVGQVVLQVSAATDCKFCYGIEKAEWPAEYAVGMEREFRKWMKWYGKEHGNFLIEKGDFLYDNVKDKLNKATIVFVNNFAFGPKVDHELKQRFANCLKEGARIVSSKAFCPLNFRITERNLSDIGTIMQVEELSPLCGAVSWTGKPFAYYVHTIDRTLLEKYFQRLRNPCKKQDENEPRKDRKGRPVMSIKDKINGALSGASDSNSTSTSTSSRWRRSRLQDSHSDTASPLLSSAIKMLDFDSCSNSSQVSNSCSSASVLGGQENDHTVVYGPTTRRQWNEYVKRPQSRSQSCTENDDSSNGDGNKEGDIAKAMKQKKKRMKTMKRLNNGVLGKRQLQQKQGRKPKAKEPESPPVKSKVGFKLRPRQKQQVPNSDGRTVKAGGGLAGAGAGAGQQHGKAHGQAGVLSQPPSLDSLNLLHAHTIMSTSGKESVDSVHYNDRRMTETSSAYFKPTVQKQTVSMLEKQAGFLDMIENMKQRFLSFLTFMQTPQYKAMLLLQIEQEKMKNAELQAKTENLEKDISVLQKDGLGLIKDRLRD</sequence>
<feature type="domain" description="DOT1" evidence="14">
    <location>
        <begin position="1"/>
        <end position="321"/>
    </location>
</feature>
<dbReference type="GO" id="GO:0032259">
    <property type="term" value="P:methylation"/>
    <property type="evidence" value="ECO:0007669"/>
    <property type="project" value="UniProtKB-KW"/>
</dbReference>
<dbReference type="Gene3D" id="1.10.260.60">
    <property type="match status" value="1"/>
</dbReference>
<dbReference type="AlphaFoldDB" id="A0AAV3Y2X5"/>
<evidence type="ECO:0000256" key="6">
    <source>
        <dbReference type="ARBA" id="ARBA00022691"/>
    </source>
</evidence>
<evidence type="ECO:0000313" key="16">
    <source>
        <dbReference type="Proteomes" id="UP000735302"/>
    </source>
</evidence>
<dbReference type="Gene3D" id="3.40.50.150">
    <property type="entry name" value="Vaccinia Virus protein VP39"/>
    <property type="match status" value="1"/>
</dbReference>
<dbReference type="GO" id="GO:0006281">
    <property type="term" value="P:DNA repair"/>
    <property type="evidence" value="ECO:0007669"/>
    <property type="project" value="TreeGrafter"/>
</dbReference>
<keyword evidence="6 11" id="KW-0949">S-adenosyl-L-methionine</keyword>
<comment type="catalytic activity">
    <reaction evidence="10 11">
        <text>L-lysyl(79)-[histone H3] + 3 S-adenosyl-L-methionine = N(6),N(6),N(6)-trimethyl-L-lysyl(79)-[histone H3] + 3 S-adenosyl-L-homocysteine + 3 H(+)</text>
        <dbReference type="Rhea" id="RHEA:60328"/>
        <dbReference type="Rhea" id="RHEA-COMP:15549"/>
        <dbReference type="Rhea" id="RHEA-COMP:15552"/>
        <dbReference type="ChEBI" id="CHEBI:15378"/>
        <dbReference type="ChEBI" id="CHEBI:29969"/>
        <dbReference type="ChEBI" id="CHEBI:57856"/>
        <dbReference type="ChEBI" id="CHEBI:59789"/>
        <dbReference type="ChEBI" id="CHEBI:61961"/>
        <dbReference type="EC" id="2.1.1.360"/>
    </reaction>
</comment>
<dbReference type="EC" id="2.1.1.360" evidence="2 11"/>
<feature type="non-terminal residue" evidence="15">
    <location>
        <position position="691"/>
    </location>
</feature>
<organism evidence="15 16">
    <name type="scientific">Plakobranchus ocellatus</name>
    <dbReference type="NCBI Taxonomy" id="259542"/>
    <lineage>
        <taxon>Eukaryota</taxon>
        <taxon>Metazoa</taxon>
        <taxon>Spiralia</taxon>
        <taxon>Lophotrochozoa</taxon>
        <taxon>Mollusca</taxon>
        <taxon>Gastropoda</taxon>
        <taxon>Heterobranchia</taxon>
        <taxon>Euthyneura</taxon>
        <taxon>Panpulmonata</taxon>
        <taxon>Sacoglossa</taxon>
        <taxon>Placobranchoidea</taxon>
        <taxon>Plakobranchidae</taxon>
        <taxon>Plakobranchus</taxon>
    </lineage>
</organism>
<feature type="coiled-coil region" evidence="12">
    <location>
        <begin position="646"/>
        <end position="680"/>
    </location>
</feature>
<dbReference type="GO" id="GO:0000077">
    <property type="term" value="P:DNA damage checkpoint signaling"/>
    <property type="evidence" value="ECO:0007669"/>
    <property type="project" value="TreeGrafter"/>
</dbReference>
<comment type="function">
    <text evidence="11">Histone methyltransferase that specifically trimethylates histone H3 to form H3K79me3. This methylation is required for telomere silencing and for the pachytene checkpoint during the meiotic cell cycle by allowing the recruitment of RAD9 to double strand breaks. Nucleosomes are preferred as substrate compared to free histone.</text>
</comment>
<feature type="compositionally biased region" description="Basic and acidic residues" evidence="13">
    <location>
        <begin position="325"/>
        <end position="334"/>
    </location>
</feature>
<feature type="compositionally biased region" description="Basic residues" evidence="13">
    <location>
        <begin position="468"/>
        <end position="479"/>
    </location>
</feature>
<evidence type="ECO:0000256" key="5">
    <source>
        <dbReference type="ARBA" id="ARBA00022679"/>
    </source>
</evidence>
<feature type="region of interest" description="Disordered" evidence="13">
    <location>
        <begin position="324"/>
        <end position="381"/>
    </location>
</feature>
<dbReference type="PROSITE" id="PS51569">
    <property type="entry name" value="DOT1"/>
    <property type="match status" value="1"/>
</dbReference>
<evidence type="ECO:0000256" key="4">
    <source>
        <dbReference type="ARBA" id="ARBA00022603"/>
    </source>
</evidence>
<dbReference type="InterPro" id="IPR025789">
    <property type="entry name" value="DOT1_dom"/>
</dbReference>
<dbReference type="EMBL" id="BLXT01000437">
    <property type="protein sequence ID" value="GFN77086.1"/>
    <property type="molecule type" value="Genomic_DNA"/>
</dbReference>
<comment type="caution">
    <text evidence="15">The sequence shown here is derived from an EMBL/GenBank/DDBJ whole genome shotgun (WGS) entry which is preliminary data.</text>
</comment>
<evidence type="ECO:0000256" key="10">
    <source>
        <dbReference type="ARBA" id="ARBA00047770"/>
    </source>
</evidence>
<dbReference type="PANTHER" id="PTHR21451">
    <property type="entry name" value="HISTONE H3 METHYLTRANSFERASE"/>
    <property type="match status" value="1"/>
</dbReference>
<dbReference type="Pfam" id="PF08123">
    <property type="entry name" value="DOT1"/>
    <property type="match status" value="1"/>
</dbReference>
<feature type="region of interest" description="Disordered" evidence="13">
    <location>
        <begin position="1"/>
        <end position="20"/>
    </location>
</feature>
<dbReference type="InterPro" id="IPR029063">
    <property type="entry name" value="SAM-dependent_MTases_sf"/>
</dbReference>
<feature type="region of interest" description="Disordered" evidence="13">
    <location>
        <begin position="406"/>
        <end position="562"/>
    </location>
</feature>
<evidence type="ECO:0000256" key="11">
    <source>
        <dbReference type="RuleBase" id="RU271113"/>
    </source>
</evidence>
<keyword evidence="7 11" id="KW-0156">Chromatin regulator</keyword>
<keyword evidence="4 11" id="KW-0489">Methyltransferase</keyword>
<comment type="similarity">
    <text evidence="11">Belongs to the class I-like SAM-binding methyltransferase superfamily. DOT1 family.</text>
</comment>
<feature type="compositionally biased region" description="Low complexity" evidence="13">
    <location>
        <begin position="356"/>
        <end position="367"/>
    </location>
</feature>
<evidence type="ECO:0000256" key="8">
    <source>
        <dbReference type="ARBA" id="ARBA00023242"/>
    </source>
</evidence>
<protein>
    <recommendedName>
        <fullName evidence="3 11">Histone-lysine N-methyltransferase, H3 lysine-79 specific</fullName>
        <ecNumber evidence="2 11">2.1.1.360</ecNumber>
    </recommendedName>
    <alternativeName>
        <fullName evidence="9 11">Histone H3-K79 methyltransferase</fullName>
    </alternativeName>
</protein>
<evidence type="ECO:0000259" key="14">
    <source>
        <dbReference type="PROSITE" id="PS51569"/>
    </source>
</evidence>
<dbReference type="InterPro" id="IPR030445">
    <property type="entry name" value="H3-K79_meTrfase"/>
</dbReference>
<comment type="miscellaneous">
    <text evidence="11">In contrast to other lysine histone methyltransferases, it does not contain a SET domain, suggesting the existence of another mechanism for methylation of lysine residues of histones.</text>
</comment>
<dbReference type="CDD" id="cd20902">
    <property type="entry name" value="CC_DOT1L"/>
    <property type="match status" value="1"/>
</dbReference>
<keyword evidence="8 11" id="KW-0539">Nucleus</keyword>
<keyword evidence="5 11" id="KW-0808">Transferase</keyword>